<accession>R7V6F6</accession>
<dbReference type="HOGENOM" id="CLU_631990_0_0_1"/>
<dbReference type="PANTHER" id="PTHR21719:SF1">
    <property type="entry name" value="FI06402P-RELATED"/>
    <property type="match status" value="1"/>
</dbReference>
<dbReference type="GO" id="GO:0016020">
    <property type="term" value="C:membrane"/>
    <property type="evidence" value="ECO:0007669"/>
    <property type="project" value="InterPro"/>
</dbReference>
<dbReference type="GO" id="GO:0008083">
    <property type="term" value="F:growth factor activity"/>
    <property type="evidence" value="ECO:0007669"/>
    <property type="project" value="InterPro"/>
</dbReference>
<organism evidence="4">
    <name type="scientific">Capitella teleta</name>
    <name type="common">Polychaete worm</name>
    <dbReference type="NCBI Taxonomy" id="283909"/>
    <lineage>
        <taxon>Eukaryota</taxon>
        <taxon>Metazoa</taxon>
        <taxon>Spiralia</taxon>
        <taxon>Lophotrochozoa</taxon>
        <taxon>Annelida</taxon>
        <taxon>Polychaeta</taxon>
        <taxon>Sedentaria</taxon>
        <taxon>Scolecida</taxon>
        <taxon>Capitellidae</taxon>
        <taxon>Capitella</taxon>
    </lineage>
</organism>
<dbReference type="STRING" id="283909.R7V6F6"/>
<dbReference type="PANTHER" id="PTHR21719">
    <property type="entry name" value="FI06402P-RELATED"/>
    <property type="match status" value="1"/>
</dbReference>
<name>R7V6F6_CAPTE</name>
<reference evidence="4 6" key="2">
    <citation type="journal article" date="2013" name="Nature">
        <title>Insights into bilaterian evolution from three spiralian genomes.</title>
        <authorList>
            <person name="Simakov O."/>
            <person name="Marletaz F."/>
            <person name="Cho S.J."/>
            <person name="Edsinger-Gonzales E."/>
            <person name="Havlak P."/>
            <person name="Hellsten U."/>
            <person name="Kuo D.H."/>
            <person name="Larsson T."/>
            <person name="Lv J."/>
            <person name="Arendt D."/>
            <person name="Savage R."/>
            <person name="Osoegawa K."/>
            <person name="de Jong P."/>
            <person name="Grimwood J."/>
            <person name="Chapman J.A."/>
            <person name="Shapiro H."/>
            <person name="Aerts A."/>
            <person name="Otillar R.P."/>
            <person name="Terry A.Y."/>
            <person name="Boore J.L."/>
            <person name="Grigoriev I.V."/>
            <person name="Lindberg D.R."/>
            <person name="Seaver E.C."/>
            <person name="Weisblat D.A."/>
            <person name="Putnam N.H."/>
            <person name="Rokhsar D.S."/>
        </authorList>
    </citation>
    <scope>NUCLEOTIDE SEQUENCE</scope>
    <source>
        <strain evidence="4 6">I ESC-2004</strain>
    </source>
</reference>
<evidence type="ECO:0000313" key="6">
    <source>
        <dbReference type="Proteomes" id="UP000014760"/>
    </source>
</evidence>
<gene>
    <name evidence="4" type="ORF">CAPTEDRAFT_197036</name>
</gene>
<dbReference type="AlphaFoldDB" id="R7V6F6"/>
<dbReference type="Gene3D" id="2.10.90.10">
    <property type="entry name" value="Cystine-knot cytokines"/>
    <property type="match status" value="1"/>
</dbReference>
<dbReference type="SUPFAM" id="SSF57501">
    <property type="entry name" value="Cystine-knot cytokines"/>
    <property type="match status" value="1"/>
</dbReference>
<evidence type="ECO:0000259" key="3">
    <source>
        <dbReference type="PROSITE" id="PS50278"/>
    </source>
</evidence>
<evidence type="ECO:0000256" key="1">
    <source>
        <dbReference type="SAM" id="MobiDB-lite"/>
    </source>
</evidence>
<sequence length="434" mass="49841">MGSLSGLPTLVIAVCFVRIVISANNLWDTGQLVPHDDHEQREMTLEDVPEVTMRRQPHAVPLDFFATKINSAHSFHDVFRIFYGDFLSNDDIETMMTSSRNLHSNQRPRLGGVSHNIIPGPHFSSMEGTYPIPVSLDGCVNCYYVPMATVAKETKNYKKHKHMRRRRRRDKRRRTEERRKRKRAREISERMRSSGRRGRRETQRALSHVKEVASGAQCHVPLKKVIRVTTSSPDLEYFPSCTVLYRCSEDTGCCTETERCVAKSKTTISRHFYVLRVLHGLQGIPDTPFVHTMTYENHTECHCQPKPRLPQCLRCPHAVFQITRAENTSCVCDCNMRVDITCNRIKRGRLALHESKLRCIRAGHCHLPICRFGTFDVASGYCPQREMKQRKSKVKPKQRHTGSDIILSSDNVETDGILLTEEELELRTINLSGK</sequence>
<keyword evidence="2" id="KW-0732">Signal</keyword>
<feature type="chain" id="PRO_5008788770" description="Platelet-derived growth factor (PDGF) family profile domain-containing protein" evidence="2">
    <location>
        <begin position="23"/>
        <end position="434"/>
    </location>
</feature>
<dbReference type="EMBL" id="AMQN01004974">
    <property type="status" value="NOT_ANNOTATED_CDS"/>
    <property type="molecule type" value="Genomic_DNA"/>
</dbReference>
<feature type="signal peptide" evidence="2">
    <location>
        <begin position="1"/>
        <end position="22"/>
    </location>
</feature>
<reference evidence="6" key="1">
    <citation type="submission" date="2012-12" db="EMBL/GenBank/DDBJ databases">
        <authorList>
            <person name="Hellsten U."/>
            <person name="Grimwood J."/>
            <person name="Chapman J.A."/>
            <person name="Shapiro H."/>
            <person name="Aerts A."/>
            <person name="Otillar R.P."/>
            <person name="Terry A.Y."/>
            <person name="Boore J.L."/>
            <person name="Simakov O."/>
            <person name="Marletaz F."/>
            <person name="Cho S.-J."/>
            <person name="Edsinger-Gonzales E."/>
            <person name="Havlak P."/>
            <person name="Kuo D.-H."/>
            <person name="Larsson T."/>
            <person name="Lv J."/>
            <person name="Arendt D."/>
            <person name="Savage R."/>
            <person name="Osoegawa K."/>
            <person name="de Jong P."/>
            <person name="Lindberg D.R."/>
            <person name="Seaver E.C."/>
            <person name="Weisblat D.A."/>
            <person name="Putnam N.H."/>
            <person name="Grigoriev I.V."/>
            <person name="Rokhsar D.S."/>
        </authorList>
    </citation>
    <scope>NUCLEOTIDE SEQUENCE</scope>
    <source>
        <strain evidence="6">I ESC-2004</strain>
    </source>
</reference>
<feature type="compositionally biased region" description="Basic residues" evidence="1">
    <location>
        <begin position="157"/>
        <end position="172"/>
    </location>
</feature>
<evidence type="ECO:0000313" key="4">
    <source>
        <dbReference type="EMBL" id="ELU14047.1"/>
    </source>
</evidence>
<feature type="domain" description="Platelet-derived growth factor (PDGF) family profile" evidence="3">
    <location>
        <begin position="237"/>
        <end position="308"/>
    </location>
</feature>
<dbReference type="OMA" id="CICECEE"/>
<dbReference type="EnsemblMetazoa" id="CapteT197036">
    <property type="protein sequence ID" value="CapteP197036"/>
    <property type="gene ID" value="CapteG197036"/>
</dbReference>
<dbReference type="EMBL" id="KB294813">
    <property type="protein sequence ID" value="ELU14047.1"/>
    <property type="molecule type" value="Genomic_DNA"/>
</dbReference>
<dbReference type="InterPro" id="IPR029034">
    <property type="entry name" value="Cystine-knot_cytokine"/>
</dbReference>
<keyword evidence="6" id="KW-1185">Reference proteome</keyword>
<protein>
    <recommendedName>
        <fullName evidence="3">Platelet-derived growth factor (PDGF) family profile domain-containing protein</fullName>
    </recommendedName>
</protein>
<dbReference type="InterPro" id="IPR000072">
    <property type="entry name" value="PDGF/VEGF_dom"/>
</dbReference>
<dbReference type="OrthoDB" id="6370328at2759"/>
<evidence type="ECO:0000256" key="2">
    <source>
        <dbReference type="SAM" id="SignalP"/>
    </source>
</evidence>
<feature type="region of interest" description="Disordered" evidence="1">
    <location>
        <begin position="154"/>
        <end position="208"/>
    </location>
</feature>
<dbReference type="Proteomes" id="UP000014760">
    <property type="component" value="Unassembled WGS sequence"/>
</dbReference>
<proteinExistence type="predicted"/>
<reference evidence="5" key="3">
    <citation type="submission" date="2015-06" db="UniProtKB">
        <authorList>
            <consortium name="EnsemblMetazoa"/>
        </authorList>
    </citation>
    <scope>IDENTIFICATION</scope>
</reference>
<dbReference type="PROSITE" id="PS50278">
    <property type="entry name" value="PDGF_2"/>
    <property type="match status" value="1"/>
</dbReference>
<evidence type="ECO:0000313" key="5">
    <source>
        <dbReference type="EnsemblMetazoa" id="CapteP197036"/>
    </source>
</evidence>